<proteinExistence type="predicted"/>
<evidence type="ECO:0000256" key="1">
    <source>
        <dbReference type="SAM" id="MobiDB-lite"/>
    </source>
</evidence>
<feature type="compositionally biased region" description="Low complexity" evidence="1">
    <location>
        <begin position="1170"/>
        <end position="1181"/>
    </location>
</feature>
<dbReference type="EMBL" id="GG664984">
    <property type="protein sequence ID" value="KNG74397.1"/>
    <property type="molecule type" value="Genomic_DNA"/>
</dbReference>
<reference evidence="4" key="2">
    <citation type="submission" date="2015-07" db="EMBL/GenBank/DDBJ databases">
        <title>The genome sequence of Plasmodium falciparum IGH-CR14.</title>
        <authorList>
            <consortium name="The Broad Institute Genome Sequencing Platform"/>
            <person name="Volkman S.K."/>
            <person name="Neafsey D.E."/>
            <person name="Dash A.P."/>
            <person name="Chitnis C.E."/>
            <person name="Hartl D.L."/>
            <person name="Young S.K."/>
            <person name="Kodira C.D."/>
            <person name="Zeng Q."/>
            <person name="Koehrsen M."/>
            <person name="Godfrey P."/>
            <person name="Alvarado L."/>
            <person name="Berlin A."/>
            <person name="Borenstein D."/>
            <person name="Chen Z."/>
            <person name="Engels R."/>
            <person name="Freedman E."/>
            <person name="Gellesch M."/>
            <person name="Goldberg J."/>
            <person name="Griggs A."/>
            <person name="Gujja S."/>
            <person name="Heiman D."/>
            <person name="Hepburn T."/>
            <person name="Howarth C."/>
            <person name="Jen D."/>
            <person name="Larson L."/>
            <person name="Lewis B."/>
            <person name="Mehta T."/>
            <person name="Park D."/>
            <person name="Pearson M."/>
            <person name="Roberts A."/>
            <person name="Saif S."/>
            <person name="Shea T."/>
            <person name="Shenoy N."/>
            <person name="Sisk P."/>
            <person name="Stolte C."/>
            <person name="Sykes S."/>
            <person name="Walk T."/>
            <person name="White J."/>
            <person name="Yandava C."/>
            <person name="Wirth D.F."/>
            <person name="Nusbaum C."/>
            <person name="Birren B."/>
        </authorList>
    </citation>
    <scope>NUCLEOTIDE SEQUENCE [LARGE SCALE GENOMIC DNA]</scope>
    <source>
        <strain evidence="4">IGH-CR14</strain>
    </source>
</reference>
<feature type="compositionally biased region" description="Acidic residues" evidence="1">
    <location>
        <begin position="1190"/>
        <end position="1211"/>
    </location>
</feature>
<feature type="compositionally biased region" description="Low complexity" evidence="1">
    <location>
        <begin position="1087"/>
        <end position="1103"/>
    </location>
</feature>
<dbReference type="AlphaFoldDB" id="A0A0L1I4L0"/>
<feature type="region of interest" description="Disordered" evidence="1">
    <location>
        <begin position="1154"/>
        <end position="1211"/>
    </location>
</feature>
<dbReference type="GO" id="GO:0043130">
    <property type="term" value="F:ubiquitin binding"/>
    <property type="evidence" value="ECO:0007669"/>
    <property type="project" value="InterPro"/>
</dbReference>
<dbReference type="PROSITE" id="PS50179">
    <property type="entry name" value="VHS"/>
    <property type="match status" value="1"/>
</dbReference>
<reference evidence="4" key="1">
    <citation type="submission" date="2015-07" db="EMBL/GenBank/DDBJ databases">
        <title>Annotation of Plasmodium falciparum IGH-CR14.</title>
        <authorList>
            <consortium name="The Broad Institute Genome Sequencing Platform"/>
            <person name="Volkman S.K."/>
            <person name="Neafsey D.E."/>
            <person name="Dash A.P."/>
            <person name="Chitnis C.E."/>
            <person name="Hartl D.L."/>
            <person name="Young S.K."/>
            <person name="Zeng Q."/>
            <person name="Koehrsen M."/>
            <person name="Alvarado L."/>
            <person name="Berlin A."/>
            <person name="Borenstein D."/>
            <person name="Chapman S.B."/>
            <person name="Chen Z."/>
            <person name="Engels R."/>
            <person name="Freedman E."/>
            <person name="Gellesch M."/>
            <person name="Goldberg J."/>
            <person name="Griggs A."/>
            <person name="Gujja S."/>
            <person name="Heilman E.R."/>
            <person name="Heiman D.I."/>
            <person name="Howarth C."/>
            <person name="Jen D."/>
            <person name="Larson L."/>
            <person name="Mehta T."/>
            <person name="Neiman D."/>
            <person name="Park D."/>
            <person name="Pearson M."/>
            <person name="Roberts A."/>
            <person name="Saif S."/>
            <person name="Shea T."/>
            <person name="Shenoy N."/>
            <person name="Sisk P."/>
            <person name="Stolte C."/>
            <person name="Sykes S."/>
            <person name="Walk T."/>
            <person name="White J."/>
            <person name="Yandava C."/>
            <person name="Haas B."/>
            <person name="Henn M.R."/>
            <person name="Nusbaum C."/>
            <person name="Birren B."/>
        </authorList>
    </citation>
    <scope>NUCLEOTIDE SEQUENCE [LARGE SCALE GENOMIC DNA]</scope>
    <source>
        <strain evidence="4">IGH-CR14</strain>
    </source>
</reference>
<feature type="compositionally biased region" description="Basic residues" evidence="1">
    <location>
        <begin position="603"/>
        <end position="612"/>
    </location>
</feature>
<feature type="region of interest" description="Disordered" evidence="1">
    <location>
        <begin position="1031"/>
        <end position="1129"/>
    </location>
</feature>
<gene>
    <name evidence="3" type="ORF">PFMG_00493</name>
</gene>
<dbReference type="OrthoDB" id="366185at2759"/>
<feature type="compositionally biased region" description="Polar residues" evidence="1">
    <location>
        <begin position="205"/>
        <end position="217"/>
    </location>
</feature>
<protein>
    <recommendedName>
        <fullName evidence="2">VHS domain-containing protein</fullName>
    </recommendedName>
</protein>
<feature type="compositionally biased region" description="Basic and acidic residues" evidence="1">
    <location>
        <begin position="579"/>
        <end position="597"/>
    </location>
</feature>
<feature type="compositionally biased region" description="Polar residues" evidence="1">
    <location>
        <begin position="1065"/>
        <end position="1077"/>
    </location>
</feature>
<dbReference type="Proteomes" id="UP000054562">
    <property type="component" value="Unassembled WGS sequence"/>
</dbReference>
<feature type="compositionally biased region" description="Basic and acidic residues" evidence="1">
    <location>
        <begin position="1104"/>
        <end position="1129"/>
    </location>
</feature>
<dbReference type="SUPFAM" id="SSF48464">
    <property type="entry name" value="ENTH/VHS domain"/>
    <property type="match status" value="1"/>
</dbReference>
<feature type="region of interest" description="Disordered" evidence="1">
    <location>
        <begin position="563"/>
        <end position="626"/>
    </location>
</feature>
<dbReference type="GO" id="GO:0035091">
    <property type="term" value="F:phosphatidylinositol binding"/>
    <property type="evidence" value="ECO:0007669"/>
    <property type="project" value="InterPro"/>
</dbReference>
<organism evidence="3 4">
    <name type="scientific">Plasmodium falciparum IGH-CR14</name>
    <dbReference type="NCBI Taxonomy" id="580059"/>
    <lineage>
        <taxon>Eukaryota</taxon>
        <taxon>Sar</taxon>
        <taxon>Alveolata</taxon>
        <taxon>Apicomplexa</taxon>
        <taxon>Aconoidasida</taxon>
        <taxon>Haemosporida</taxon>
        <taxon>Plasmodiidae</taxon>
        <taxon>Plasmodium</taxon>
        <taxon>Plasmodium (Laverania)</taxon>
    </lineage>
</organism>
<feature type="compositionally biased region" description="Basic and acidic residues" evidence="1">
    <location>
        <begin position="1031"/>
        <end position="1042"/>
    </location>
</feature>
<accession>A0A0L1I4L0</accession>
<feature type="region of interest" description="Disordered" evidence="1">
    <location>
        <begin position="45"/>
        <end position="78"/>
    </location>
</feature>
<name>A0A0L1I4L0_PLAFA</name>
<feature type="region of interest" description="Disordered" evidence="1">
    <location>
        <begin position="963"/>
        <end position="992"/>
    </location>
</feature>
<dbReference type="InterPro" id="IPR008942">
    <property type="entry name" value="ENTH_VHS"/>
</dbReference>
<feature type="domain" description="VHS" evidence="2">
    <location>
        <begin position="319"/>
        <end position="448"/>
    </location>
</feature>
<feature type="region of interest" description="Disordered" evidence="1">
    <location>
        <begin position="197"/>
        <end position="217"/>
    </location>
</feature>
<evidence type="ECO:0000313" key="4">
    <source>
        <dbReference type="Proteomes" id="UP000054562"/>
    </source>
</evidence>
<evidence type="ECO:0000313" key="3">
    <source>
        <dbReference type="EMBL" id="KNG74397.1"/>
    </source>
</evidence>
<feature type="compositionally biased region" description="Basic and acidic residues" evidence="1">
    <location>
        <begin position="1052"/>
        <end position="1061"/>
    </location>
</feature>
<feature type="compositionally biased region" description="Low complexity" evidence="1">
    <location>
        <begin position="563"/>
        <end position="577"/>
    </location>
</feature>
<evidence type="ECO:0000259" key="2">
    <source>
        <dbReference type="PROSITE" id="PS50179"/>
    </source>
</evidence>
<sequence length="1236" mass="144375">MDNRGIRRRKEGQENDINIVNNADIFIRETSRNSSNNWNNNIRKYENENKNMHTNNSVRNITRKGMASDDSSNDGKKKSVSIFNSANISSISNNCMKSFNNILNNINYNITSATTFNINNSSSNNNNNNNIYSNNYNRNHNMFNNNNNFLQNHSKNSFSKGFGIQNNANVYNQHYNNNINQRTDNYNYNYHNNNNNNINSSNVNQQYGSRNEPTLNSHDLEKFLNNNENVNKNHSNSSFSNNFCMNEINSLKNITNDDTYVTCLENLLRNHGNIDTNEMYKYNDKNINCLNDIIFLDVYRAYNVLTYMQEKVSVIIFTIKFIGQKLKRKHVPEEVVISLEFLNFCVKNLGLFFARFIDESFMKKISKLLRTTTLKKSLTKDVKSKLSKFLIVPIIHPGVATDPRLHFIKRKILFMMQLWHDSFILHQHICTAIFAEYKSLKEKGITFPVINKAEKFFVKNADMSPSFSDDNILHEIPLNLTQINNIMKSLKAIKNMTNGQEKVKCIQIVSKYKNDILQSINKLSDYKGNSNISLTLNSLLYINDQICIFQKDIQNENLENLQNKQHDNNNNNNNNNNTPDKRLENSNDNHEDNHHDYNVNNNIKKKSKKKNKNNKDKDNTQMDNLNNIIFNKYDPWNVEQKNEKTNENDNINKLFFNNESEHFDQSKKNSSFKNLINNQNNDSLLFNNDIMFSFAENDLQNVKDISKKNENHILLDHIDSKKNNNNNNNSNNIMQDGENIENVDDKYSFFNELNDFDYNTYNISSSQNINNLELNNNNKDCSYGKDTLSDSLNHSMNNQTVSDISKEKEKLDYPISNQINIVNSSSLNIINNNMCDDPKELNNECINEKNNIYMETESLNFSNFKRQELHDFNNENPPFTTNQIKNHNLQLNNEDNDLLNDRNDKANLKLQKNNIILTNERNKSLYLDDNNNNNNSNDTNRDNNLKVYDNFMIDNTSYIISTDTSSYKPKSSPDIKNCSIADNEQNDKNDKNHLNYTYKEEDVKEMNVYDHMSKKDYHDLFDTFGFNTNEEKDQKEDAHKNVPLENVISDNINKEDDHNVEYKISSESNDNNHSEYNAQKGDDNEHIYNNNNNIENNKSNNSKSDNHEDNNNKSVNHEDNNNKNNYDKMVNKGDAHILDPLDNNKMNEENENTPVEQILTNNEKIEDVKNNNTNNNISIQHNENEQKSDQDEDEDEDENEDEDSNDINFDEIDEITKAIDDLNDNFESMDMYKYDH</sequence>
<dbReference type="InterPro" id="IPR002014">
    <property type="entry name" value="VHS_dom"/>
</dbReference>